<keyword evidence="5" id="KW-1185">Reference proteome</keyword>
<dbReference type="KEGG" id="dpu:SU48_09990"/>
<dbReference type="InterPro" id="IPR012902">
    <property type="entry name" value="N_methyl_site"/>
</dbReference>
<keyword evidence="3" id="KW-0472">Membrane</keyword>
<evidence type="ECO:0000256" key="1">
    <source>
        <dbReference type="ARBA" id="ARBA00004442"/>
    </source>
</evidence>
<name>A0A172TAR3_9DEIO</name>
<dbReference type="Proteomes" id="UP000077363">
    <property type="component" value="Chromosome"/>
</dbReference>
<evidence type="ECO:0000256" key="3">
    <source>
        <dbReference type="SAM" id="Phobius"/>
    </source>
</evidence>
<reference evidence="4 5" key="1">
    <citation type="submission" date="2015-01" db="EMBL/GenBank/DDBJ databases">
        <title>Deinococcus puniceus/DY1/ whole genome sequencing.</title>
        <authorList>
            <person name="Kim M.K."/>
            <person name="Srinivasan S."/>
            <person name="Lee J.-J."/>
        </authorList>
    </citation>
    <scope>NUCLEOTIDE SEQUENCE [LARGE SCALE GENOMIC DNA]</scope>
    <source>
        <strain evidence="4 5">DY1</strain>
    </source>
</reference>
<keyword evidence="3" id="KW-1133">Transmembrane helix</keyword>
<accession>A0A172TAR3</accession>
<feature type="transmembrane region" description="Helical" evidence="3">
    <location>
        <begin position="37"/>
        <end position="59"/>
    </location>
</feature>
<dbReference type="NCBIfam" id="TIGR02532">
    <property type="entry name" value="IV_pilin_GFxxxE"/>
    <property type="match status" value="1"/>
</dbReference>
<dbReference type="STRING" id="1182568.SU48_09990"/>
<dbReference type="GO" id="GO:0009279">
    <property type="term" value="C:cell outer membrane"/>
    <property type="evidence" value="ECO:0007669"/>
    <property type="project" value="UniProtKB-SubCell"/>
</dbReference>
<dbReference type="PATRIC" id="fig|1182568.3.peg.2080"/>
<dbReference type="OrthoDB" id="71455at2"/>
<keyword evidence="2" id="KW-0998">Cell outer membrane</keyword>
<protein>
    <recommendedName>
        <fullName evidence="6">Prepilin-type N-terminal cleavage/methylation domain-containing protein</fullName>
    </recommendedName>
</protein>
<comment type="subcellular location">
    <subcellularLocation>
        <location evidence="1">Cell outer membrane</location>
    </subcellularLocation>
</comment>
<dbReference type="AlphaFoldDB" id="A0A172TAR3"/>
<proteinExistence type="predicted"/>
<evidence type="ECO:0008006" key="6">
    <source>
        <dbReference type="Google" id="ProtNLM"/>
    </source>
</evidence>
<sequence>MIPATKPVGKAVAQAGNGPALASREAGHQAGFTIIEVLVSIMLLSIIVLVILTPLSGLFNLTRRSDQQITATQAAQRTLETIRGEWLSGARYRQACVSVPIPVMTPPIAVNVQSLDRDGNVMTTAPLDTTCGPTADDPPLRRIQVVVKVGNAVSNLSVDVARP</sequence>
<organism evidence="4 5">
    <name type="scientific">Deinococcus puniceus</name>
    <dbReference type="NCBI Taxonomy" id="1182568"/>
    <lineage>
        <taxon>Bacteria</taxon>
        <taxon>Thermotogati</taxon>
        <taxon>Deinococcota</taxon>
        <taxon>Deinococci</taxon>
        <taxon>Deinococcales</taxon>
        <taxon>Deinococcaceae</taxon>
        <taxon>Deinococcus</taxon>
    </lineage>
</organism>
<gene>
    <name evidence="4" type="ORF">SU48_09990</name>
</gene>
<evidence type="ECO:0000313" key="5">
    <source>
        <dbReference type="Proteomes" id="UP000077363"/>
    </source>
</evidence>
<dbReference type="Pfam" id="PF07963">
    <property type="entry name" value="N_methyl"/>
    <property type="match status" value="1"/>
</dbReference>
<dbReference type="RefSeq" id="WP_064015129.1">
    <property type="nucleotide sequence ID" value="NZ_CP011387.1"/>
</dbReference>
<dbReference type="EMBL" id="CP011387">
    <property type="protein sequence ID" value="ANE44052.1"/>
    <property type="molecule type" value="Genomic_DNA"/>
</dbReference>
<evidence type="ECO:0000256" key="2">
    <source>
        <dbReference type="ARBA" id="ARBA00023237"/>
    </source>
</evidence>
<evidence type="ECO:0000313" key="4">
    <source>
        <dbReference type="EMBL" id="ANE44052.1"/>
    </source>
</evidence>
<keyword evidence="3" id="KW-0812">Transmembrane</keyword>